<dbReference type="Proteomes" id="UP000518605">
    <property type="component" value="Unassembled WGS sequence"/>
</dbReference>
<name>A0A7W5GBL9_9BACL</name>
<accession>A0A7W5GBL9</accession>
<keyword evidence="2" id="KW-1185">Reference proteome</keyword>
<evidence type="ECO:0000313" key="2">
    <source>
        <dbReference type="Proteomes" id="UP000518605"/>
    </source>
</evidence>
<dbReference type="RefSeq" id="WP_183568020.1">
    <property type="nucleotide sequence ID" value="NZ_JACHXW010000016.1"/>
</dbReference>
<sequence length="71" mass="8353">MLISMLATSIDEELKEMGFKGMLLEILNSLITDAETMQELYNFIILQGEGMTKFMIVHEFEIHLQNKFYFE</sequence>
<evidence type="ECO:0000313" key="1">
    <source>
        <dbReference type="EMBL" id="MBB3154494.1"/>
    </source>
</evidence>
<organism evidence="1 2">
    <name type="scientific">Paenibacillus endophyticus</name>
    <dbReference type="NCBI Taxonomy" id="1294268"/>
    <lineage>
        <taxon>Bacteria</taxon>
        <taxon>Bacillati</taxon>
        <taxon>Bacillota</taxon>
        <taxon>Bacilli</taxon>
        <taxon>Bacillales</taxon>
        <taxon>Paenibacillaceae</taxon>
        <taxon>Paenibacillus</taxon>
    </lineage>
</organism>
<proteinExistence type="predicted"/>
<dbReference type="EMBL" id="JACHXW010000016">
    <property type="protein sequence ID" value="MBB3154494.1"/>
    <property type="molecule type" value="Genomic_DNA"/>
</dbReference>
<reference evidence="1 2" key="1">
    <citation type="submission" date="2020-08" db="EMBL/GenBank/DDBJ databases">
        <title>Genomic Encyclopedia of Type Strains, Phase III (KMG-III): the genomes of soil and plant-associated and newly described type strains.</title>
        <authorList>
            <person name="Whitman W."/>
        </authorList>
    </citation>
    <scope>NUCLEOTIDE SEQUENCE [LARGE SCALE GENOMIC DNA]</scope>
    <source>
        <strain evidence="1 2">CECT 8234</strain>
    </source>
</reference>
<dbReference type="AlphaFoldDB" id="A0A7W5GBL9"/>
<protein>
    <submittedName>
        <fullName evidence="1">Uncharacterized protein</fullName>
    </submittedName>
</protein>
<gene>
    <name evidence="1" type="ORF">FHS16_004576</name>
</gene>
<comment type="caution">
    <text evidence="1">The sequence shown here is derived from an EMBL/GenBank/DDBJ whole genome shotgun (WGS) entry which is preliminary data.</text>
</comment>